<evidence type="ECO:0000256" key="8">
    <source>
        <dbReference type="PROSITE-ProRule" id="PRU00169"/>
    </source>
</evidence>
<keyword evidence="3" id="KW-0902">Two-component regulatory system</keyword>
<dbReference type="SMART" id="SM00862">
    <property type="entry name" value="Trans_reg_C"/>
    <property type="match status" value="1"/>
</dbReference>
<evidence type="ECO:0000256" key="1">
    <source>
        <dbReference type="ARBA" id="ARBA00018672"/>
    </source>
</evidence>
<dbReference type="InterPro" id="IPR011006">
    <property type="entry name" value="CheY-like_superfamily"/>
</dbReference>
<dbReference type="PANTHER" id="PTHR48111">
    <property type="entry name" value="REGULATOR OF RPOS"/>
    <property type="match status" value="1"/>
</dbReference>
<dbReference type="PROSITE" id="PS50110">
    <property type="entry name" value="RESPONSE_REGULATORY"/>
    <property type="match status" value="1"/>
</dbReference>
<evidence type="ECO:0000313" key="12">
    <source>
        <dbReference type="EMBL" id="RCX09092.1"/>
    </source>
</evidence>
<dbReference type="EMBL" id="QPJT01000039">
    <property type="protein sequence ID" value="RCX09092.1"/>
    <property type="molecule type" value="Genomic_DNA"/>
</dbReference>
<reference evidence="12 13" key="1">
    <citation type="submission" date="2018-07" db="EMBL/GenBank/DDBJ databases">
        <title>Genomic Encyclopedia of Type Strains, Phase IV (KMG-IV): sequencing the most valuable type-strain genomes for metagenomic binning, comparative biology and taxonomic classification.</title>
        <authorList>
            <person name="Goeker M."/>
        </authorList>
    </citation>
    <scope>NUCLEOTIDE SEQUENCE [LARGE SCALE GENOMIC DNA]</scope>
    <source>
        <strain evidence="12 13">DSM 27016</strain>
    </source>
</reference>
<keyword evidence="6" id="KW-0804">Transcription</keyword>
<dbReference type="PANTHER" id="PTHR48111:SF40">
    <property type="entry name" value="PHOSPHATE REGULON TRANSCRIPTIONAL REGULATORY PROTEIN PHOB"/>
    <property type="match status" value="1"/>
</dbReference>
<dbReference type="GO" id="GO:0032993">
    <property type="term" value="C:protein-DNA complex"/>
    <property type="evidence" value="ECO:0007669"/>
    <property type="project" value="TreeGrafter"/>
</dbReference>
<dbReference type="RefSeq" id="WP_114300086.1">
    <property type="nucleotide sequence ID" value="NZ_QPJT01000039.1"/>
</dbReference>
<evidence type="ECO:0000256" key="2">
    <source>
        <dbReference type="ARBA" id="ARBA00022553"/>
    </source>
</evidence>
<feature type="DNA-binding region" description="OmpR/PhoB-type" evidence="9">
    <location>
        <begin position="136"/>
        <end position="235"/>
    </location>
</feature>
<dbReference type="InterPro" id="IPR039420">
    <property type="entry name" value="WalR-like"/>
</dbReference>
<dbReference type="Gene3D" id="6.10.250.690">
    <property type="match status" value="1"/>
</dbReference>
<comment type="function">
    <text evidence="7">May play the central regulatory role in sporulation. It may be an element of the effector pathway responsible for the activation of sporulation genes in response to nutritional stress. Spo0A may act in concert with spo0H (a sigma factor) to control the expression of some genes that are critical to the sporulation process.</text>
</comment>
<gene>
    <name evidence="12" type="ORF">DFR58_13931</name>
</gene>
<dbReference type="GO" id="GO:0006355">
    <property type="term" value="P:regulation of DNA-templated transcription"/>
    <property type="evidence" value="ECO:0007669"/>
    <property type="project" value="InterPro"/>
</dbReference>
<dbReference type="Gene3D" id="3.40.50.2300">
    <property type="match status" value="1"/>
</dbReference>
<evidence type="ECO:0000259" key="11">
    <source>
        <dbReference type="PROSITE" id="PS51755"/>
    </source>
</evidence>
<name>A0A369AIB1_9FIRM</name>
<evidence type="ECO:0000259" key="10">
    <source>
        <dbReference type="PROSITE" id="PS50110"/>
    </source>
</evidence>
<evidence type="ECO:0000313" key="13">
    <source>
        <dbReference type="Proteomes" id="UP000253034"/>
    </source>
</evidence>
<dbReference type="PROSITE" id="PS51755">
    <property type="entry name" value="OMPR_PHOB"/>
    <property type="match status" value="1"/>
</dbReference>
<evidence type="ECO:0000256" key="5">
    <source>
        <dbReference type="ARBA" id="ARBA00023125"/>
    </source>
</evidence>
<proteinExistence type="predicted"/>
<evidence type="ECO:0000256" key="9">
    <source>
        <dbReference type="PROSITE-ProRule" id="PRU01091"/>
    </source>
</evidence>
<evidence type="ECO:0000256" key="3">
    <source>
        <dbReference type="ARBA" id="ARBA00023012"/>
    </source>
</evidence>
<comment type="caution">
    <text evidence="12">The sequence shown here is derived from an EMBL/GenBank/DDBJ whole genome shotgun (WGS) entry which is preliminary data.</text>
</comment>
<feature type="domain" description="Response regulatory" evidence="10">
    <location>
        <begin position="4"/>
        <end position="117"/>
    </location>
</feature>
<dbReference type="InterPro" id="IPR001789">
    <property type="entry name" value="Sig_transdc_resp-reg_receiver"/>
</dbReference>
<dbReference type="InterPro" id="IPR016032">
    <property type="entry name" value="Sig_transdc_resp-reg_C-effctor"/>
</dbReference>
<dbReference type="GO" id="GO:0005829">
    <property type="term" value="C:cytosol"/>
    <property type="evidence" value="ECO:0007669"/>
    <property type="project" value="TreeGrafter"/>
</dbReference>
<keyword evidence="13" id="KW-1185">Reference proteome</keyword>
<dbReference type="Pfam" id="PF00486">
    <property type="entry name" value="Trans_reg_C"/>
    <property type="match status" value="1"/>
</dbReference>
<keyword evidence="4" id="KW-0805">Transcription regulation</keyword>
<dbReference type="SMART" id="SM00448">
    <property type="entry name" value="REC"/>
    <property type="match status" value="1"/>
</dbReference>
<protein>
    <recommendedName>
        <fullName evidence="1">Stage 0 sporulation protein A homolog</fullName>
    </recommendedName>
</protein>
<dbReference type="OrthoDB" id="9802426at2"/>
<dbReference type="Proteomes" id="UP000253034">
    <property type="component" value="Unassembled WGS sequence"/>
</dbReference>
<dbReference type="CDD" id="cd00383">
    <property type="entry name" value="trans_reg_C"/>
    <property type="match status" value="1"/>
</dbReference>
<dbReference type="GO" id="GO:0000976">
    <property type="term" value="F:transcription cis-regulatory region binding"/>
    <property type="evidence" value="ECO:0007669"/>
    <property type="project" value="TreeGrafter"/>
</dbReference>
<keyword evidence="5 9" id="KW-0238">DNA-binding</keyword>
<evidence type="ECO:0000256" key="4">
    <source>
        <dbReference type="ARBA" id="ARBA00023015"/>
    </source>
</evidence>
<accession>A0A369AIB1</accession>
<dbReference type="InterPro" id="IPR036388">
    <property type="entry name" value="WH-like_DNA-bd_sf"/>
</dbReference>
<dbReference type="FunFam" id="3.40.50.2300:FF:000001">
    <property type="entry name" value="DNA-binding response regulator PhoB"/>
    <property type="match status" value="1"/>
</dbReference>
<evidence type="ECO:0000256" key="6">
    <source>
        <dbReference type="ARBA" id="ARBA00023163"/>
    </source>
</evidence>
<dbReference type="GO" id="GO:0000156">
    <property type="term" value="F:phosphorelay response regulator activity"/>
    <property type="evidence" value="ECO:0007669"/>
    <property type="project" value="TreeGrafter"/>
</dbReference>
<dbReference type="Gene3D" id="1.10.10.10">
    <property type="entry name" value="Winged helix-like DNA-binding domain superfamily/Winged helix DNA-binding domain"/>
    <property type="match status" value="1"/>
</dbReference>
<organism evidence="12 13">
    <name type="scientific">Anaerobacterium chartisolvens</name>
    <dbReference type="NCBI Taxonomy" id="1297424"/>
    <lineage>
        <taxon>Bacteria</taxon>
        <taxon>Bacillati</taxon>
        <taxon>Bacillota</taxon>
        <taxon>Clostridia</taxon>
        <taxon>Eubacteriales</taxon>
        <taxon>Oscillospiraceae</taxon>
        <taxon>Anaerobacterium</taxon>
    </lineage>
</organism>
<feature type="modified residue" description="4-aspartylphosphate" evidence="8">
    <location>
        <position position="53"/>
    </location>
</feature>
<dbReference type="Pfam" id="PF00072">
    <property type="entry name" value="Response_reg"/>
    <property type="match status" value="1"/>
</dbReference>
<evidence type="ECO:0000256" key="7">
    <source>
        <dbReference type="ARBA" id="ARBA00024867"/>
    </source>
</evidence>
<dbReference type="InterPro" id="IPR001867">
    <property type="entry name" value="OmpR/PhoB-type_DNA-bd"/>
</dbReference>
<sequence>MSKTVLIVDDEKNIVDILKFNLKKEGFDTIEAYDGEQALEMAERQKPDLILLDIMLPKMDGFTVCRKLRQSMSTPILMLTAKEEEVDKVLGLELGADDYITKPFSPRELMARVKANLRRVASDESENMPDSLKKHSNVLMCGELRIDIDRYEVKRGDLVIELTLREFELVKFLALQQDQIFSRESLLEKVWGYEYYGDVRTVDVTVRRLREKLEEEPSSPVYIMTKRGVGYYFNKIV</sequence>
<dbReference type="AlphaFoldDB" id="A0A369AIB1"/>
<dbReference type="SUPFAM" id="SSF46894">
    <property type="entry name" value="C-terminal effector domain of the bipartite response regulators"/>
    <property type="match status" value="1"/>
</dbReference>
<keyword evidence="2 8" id="KW-0597">Phosphoprotein</keyword>
<dbReference type="FunFam" id="1.10.10.10:FF:000018">
    <property type="entry name" value="DNA-binding response regulator ResD"/>
    <property type="match status" value="1"/>
</dbReference>
<feature type="domain" description="OmpR/PhoB-type" evidence="11">
    <location>
        <begin position="136"/>
        <end position="235"/>
    </location>
</feature>
<dbReference type="SUPFAM" id="SSF52172">
    <property type="entry name" value="CheY-like"/>
    <property type="match status" value="1"/>
</dbReference>